<evidence type="ECO:0000313" key="4">
    <source>
        <dbReference type="Proteomes" id="UP000298416"/>
    </source>
</evidence>
<sequence length="252" mass="27931">MAKTDCSLQQPQSARDDDNRPRLKYLDFVVVATLHALMLIASIYGFAKERSGRLKPGIKVVEDSVRTVIGPLYAKSHDLPIHVLKFADRKVDESVHKVQKCMPSSLRSASFKAYNHARGAPVAARCVMADVQKSGMVETASGLAKSVYAKYKPVAKDFYTKYEPMTEEYALYVWRLLNQYALFQRAALAAGPLAGYCSEMYNQRVEVAAKSGYKVAAHLPIIPIDKIAEALRTDNMTPVVIDGGRVEEEITA</sequence>
<dbReference type="Proteomes" id="UP000298416">
    <property type="component" value="Unassembled WGS sequence"/>
</dbReference>
<reference evidence="3" key="2">
    <citation type="submission" date="2020-08" db="EMBL/GenBank/DDBJ databases">
        <title>Plant Genome Project.</title>
        <authorList>
            <person name="Zhang R.-G."/>
        </authorList>
    </citation>
    <scope>NUCLEOTIDE SEQUENCE</scope>
    <source>
        <strain evidence="3">Huo1</strain>
        <tissue evidence="3">Leaf</tissue>
    </source>
</reference>
<gene>
    <name evidence="3" type="ORF">SASPL_102681</name>
</gene>
<comment type="caution">
    <text evidence="3">The sequence shown here is derived from an EMBL/GenBank/DDBJ whole genome shotgun (WGS) entry which is preliminary data.</text>
</comment>
<proteinExistence type="inferred from homology"/>
<feature type="transmembrane region" description="Helical" evidence="2">
    <location>
        <begin position="25"/>
        <end position="47"/>
    </location>
</feature>
<keyword evidence="4" id="KW-1185">Reference proteome</keyword>
<dbReference type="PANTHER" id="PTHR33732">
    <property type="entry name" value="REF/SRPP-LIKE PROTEIN OS05G0151300/LOC_OS05G05940"/>
    <property type="match status" value="1"/>
</dbReference>
<evidence type="ECO:0000256" key="2">
    <source>
        <dbReference type="SAM" id="Phobius"/>
    </source>
</evidence>
<dbReference type="Pfam" id="PF05755">
    <property type="entry name" value="REF"/>
    <property type="match status" value="1"/>
</dbReference>
<keyword evidence="2" id="KW-0472">Membrane</keyword>
<evidence type="ECO:0000256" key="1">
    <source>
        <dbReference type="ARBA" id="ARBA00009737"/>
    </source>
</evidence>
<comment type="similarity">
    <text evidence="1">Belongs to the REF/SRPP family.</text>
</comment>
<dbReference type="EMBL" id="PNBA02000001">
    <property type="protein sequence ID" value="KAG6437753.1"/>
    <property type="molecule type" value="Genomic_DNA"/>
</dbReference>
<organism evidence="3">
    <name type="scientific">Salvia splendens</name>
    <name type="common">Scarlet sage</name>
    <dbReference type="NCBI Taxonomy" id="180675"/>
    <lineage>
        <taxon>Eukaryota</taxon>
        <taxon>Viridiplantae</taxon>
        <taxon>Streptophyta</taxon>
        <taxon>Embryophyta</taxon>
        <taxon>Tracheophyta</taxon>
        <taxon>Spermatophyta</taxon>
        <taxon>Magnoliopsida</taxon>
        <taxon>eudicotyledons</taxon>
        <taxon>Gunneridae</taxon>
        <taxon>Pentapetalae</taxon>
        <taxon>asterids</taxon>
        <taxon>lamiids</taxon>
        <taxon>Lamiales</taxon>
        <taxon>Lamiaceae</taxon>
        <taxon>Nepetoideae</taxon>
        <taxon>Mentheae</taxon>
        <taxon>Salviinae</taxon>
        <taxon>Salvia</taxon>
        <taxon>Salvia subgen. Calosphace</taxon>
        <taxon>core Calosphace</taxon>
    </lineage>
</organism>
<dbReference type="PANTHER" id="PTHR33732:SF9">
    <property type="entry name" value="REF_SRPP-LIKE PROTEIN OS05G0151300_LOC_OS05G05940"/>
    <property type="match status" value="1"/>
</dbReference>
<protein>
    <recommendedName>
        <fullName evidence="5">Stress-related protein</fullName>
    </recommendedName>
</protein>
<reference evidence="3" key="1">
    <citation type="submission" date="2018-01" db="EMBL/GenBank/DDBJ databases">
        <authorList>
            <person name="Mao J.F."/>
        </authorList>
    </citation>
    <scope>NUCLEOTIDE SEQUENCE</scope>
    <source>
        <strain evidence="3">Huo1</strain>
        <tissue evidence="3">Leaf</tissue>
    </source>
</reference>
<accession>A0A8X8YRR0</accession>
<keyword evidence="2" id="KW-1133">Transmembrane helix</keyword>
<dbReference type="InterPro" id="IPR008802">
    <property type="entry name" value="REF"/>
</dbReference>
<keyword evidence="2" id="KW-0812">Transmembrane</keyword>
<evidence type="ECO:0008006" key="5">
    <source>
        <dbReference type="Google" id="ProtNLM"/>
    </source>
</evidence>
<name>A0A8X8YRR0_SALSN</name>
<dbReference type="AlphaFoldDB" id="A0A8X8YRR0"/>
<dbReference type="OrthoDB" id="867947at2759"/>
<evidence type="ECO:0000313" key="3">
    <source>
        <dbReference type="EMBL" id="KAG6437753.1"/>
    </source>
</evidence>